<dbReference type="EMBL" id="BSSA01000054">
    <property type="protein sequence ID" value="GLW75327.1"/>
    <property type="molecule type" value="Genomic_DNA"/>
</dbReference>
<sequence>MTTATVTTALTALLGPVVKEQYLYRATQPVPLAKVRLLGNASWCREIHMSDSGQKPAFTALCNFGGQAVTVTGTVAR</sequence>
<proteinExistence type="predicted"/>
<dbReference type="RefSeq" id="WP_285740861.1">
    <property type="nucleotide sequence ID" value="NZ_BSSA01000054.1"/>
</dbReference>
<accession>A0A9W6QJ05</accession>
<dbReference type="AlphaFoldDB" id="A0A9W6QJ05"/>
<organism evidence="1 2">
    <name type="scientific">Kitasatospora phosalacinea</name>
    <dbReference type="NCBI Taxonomy" id="2065"/>
    <lineage>
        <taxon>Bacteria</taxon>
        <taxon>Bacillati</taxon>
        <taxon>Actinomycetota</taxon>
        <taxon>Actinomycetes</taxon>
        <taxon>Kitasatosporales</taxon>
        <taxon>Streptomycetaceae</taxon>
        <taxon>Kitasatospora</taxon>
    </lineage>
</organism>
<reference evidence="1" key="1">
    <citation type="submission" date="2023-02" db="EMBL/GenBank/DDBJ databases">
        <title>Kitasatospora phosalacinea NBRC 14627.</title>
        <authorList>
            <person name="Ichikawa N."/>
            <person name="Sato H."/>
            <person name="Tonouchi N."/>
        </authorList>
    </citation>
    <scope>NUCLEOTIDE SEQUENCE</scope>
    <source>
        <strain evidence="1">NBRC 14627</strain>
    </source>
</reference>
<evidence type="ECO:0000313" key="2">
    <source>
        <dbReference type="Proteomes" id="UP001165041"/>
    </source>
</evidence>
<dbReference type="Proteomes" id="UP001165041">
    <property type="component" value="Unassembled WGS sequence"/>
</dbReference>
<gene>
    <name evidence="1" type="ORF">Kpho02_76240</name>
</gene>
<comment type="caution">
    <text evidence="1">The sequence shown here is derived from an EMBL/GenBank/DDBJ whole genome shotgun (WGS) entry which is preliminary data.</text>
</comment>
<evidence type="ECO:0000313" key="1">
    <source>
        <dbReference type="EMBL" id="GLW75327.1"/>
    </source>
</evidence>
<protein>
    <submittedName>
        <fullName evidence="1">Uncharacterized protein</fullName>
    </submittedName>
</protein>
<name>A0A9W6QJ05_9ACTN</name>